<feature type="non-terminal residue" evidence="1">
    <location>
        <position position="1"/>
    </location>
</feature>
<reference evidence="1" key="1">
    <citation type="submission" date="2021-02" db="EMBL/GenBank/DDBJ databases">
        <authorList>
            <person name="Dougan E. K."/>
            <person name="Rhodes N."/>
            <person name="Thang M."/>
            <person name="Chan C."/>
        </authorList>
    </citation>
    <scope>NUCLEOTIDE SEQUENCE</scope>
</reference>
<comment type="caution">
    <text evidence="1">The sequence shown here is derived from an EMBL/GenBank/DDBJ whole genome shotgun (WGS) entry which is preliminary data.</text>
</comment>
<proteinExistence type="predicted"/>
<keyword evidence="2" id="KW-1185">Reference proteome</keyword>
<gene>
    <name evidence="1" type="ORF">SNEC2469_LOCUS28635</name>
</gene>
<dbReference type="EMBL" id="CAJNJA010062667">
    <property type="protein sequence ID" value="CAE7877128.1"/>
    <property type="molecule type" value="Genomic_DNA"/>
</dbReference>
<dbReference type="Proteomes" id="UP000601435">
    <property type="component" value="Unassembled WGS sequence"/>
</dbReference>
<protein>
    <submittedName>
        <fullName evidence="1">Uncharacterized protein</fullName>
    </submittedName>
</protein>
<evidence type="ECO:0000313" key="1">
    <source>
        <dbReference type="EMBL" id="CAE7877128.1"/>
    </source>
</evidence>
<organism evidence="1 2">
    <name type="scientific">Symbiodinium necroappetens</name>
    <dbReference type="NCBI Taxonomy" id="1628268"/>
    <lineage>
        <taxon>Eukaryota</taxon>
        <taxon>Sar</taxon>
        <taxon>Alveolata</taxon>
        <taxon>Dinophyceae</taxon>
        <taxon>Suessiales</taxon>
        <taxon>Symbiodiniaceae</taxon>
        <taxon>Symbiodinium</taxon>
    </lineage>
</organism>
<name>A0A813AT61_9DINO</name>
<feature type="non-terminal residue" evidence="1">
    <location>
        <position position="84"/>
    </location>
</feature>
<dbReference type="AlphaFoldDB" id="A0A813AT61"/>
<dbReference type="OrthoDB" id="441910at2759"/>
<accession>A0A813AT61</accession>
<evidence type="ECO:0000313" key="2">
    <source>
        <dbReference type="Proteomes" id="UP000601435"/>
    </source>
</evidence>
<sequence length="84" mass="9940">SLVLIALDCRSFSSMSRWSSGRSLIRLWGYKDREFVAAGNKLSSRVALLLHLCQWRNLRWLLEQPDGSMLPHLPRFQQLWQKFH</sequence>